<evidence type="ECO:0000313" key="1">
    <source>
        <dbReference type="EMBL" id="GJJ11761.1"/>
    </source>
</evidence>
<keyword evidence="2" id="KW-1185">Reference proteome</keyword>
<sequence length="206" mass="22990">MDLNQLVPPPVDRLTVLEQNLANQSNHIHHLSLQPNHLITQANTATTEIRNPTPVPQQPPTLTAHPNSLSSQNVHPALPTVFNGDRKNGHAFWNSVVLYMNVCRQEFENEDAKIMHPTIQNHVAMMQDQPDLDNYNGWCRAARKFNQDQLTNLAFNAAQGRTVNQAAPNPVLTQTPVLQQNLPWAPARRPVFPVYQPPAGPPPAVI</sequence>
<organism evidence="1 2">
    <name type="scientific">Clathrus columnatus</name>
    <dbReference type="NCBI Taxonomy" id="1419009"/>
    <lineage>
        <taxon>Eukaryota</taxon>
        <taxon>Fungi</taxon>
        <taxon>Dikarya</taxon>
        <taxon>Basidiomycota</taxon>
        <taxon>Agaricomycotina</taxon>
        <taxon>Agaricomycetes</taxon>
        <taxon>Phallomycetidae</taxon>
        <taxon>Phallales</taxon>
        <taxon>Clathraceae</taxon>
        <taxon>Clathrus</taxon>
    </lineage>
</organism>
<name>A0AAV5AAV0_9AGAM</name>
<dbReference type="AlphaFoldDB" id="A0AAV5AAV0"/>
<gene>
    <name evidence="1" type="ORF">Clacol_005999</name>
</gene>
<reference evidence="1" key="1">
    <citation type="submission" date="2021-10" db="EMBL/GenBank/DDBJ databases">
        <title>De novo Genome Assembly of Clathrus columnatus (Basidiomycota, Fungi) Using Illumina and Nanopore Sequence Data.</title>
        <authorList>
            <person name="Ogiso-Tanaka E."/>
            <person name="Itagaki H."/>
            <person name="Hosoya T."/>
            <person name="Hosaka K."/>
        </authorList>
    </citation>
    <scope>NUCLEOTIDE SEQUENCE</scope>
    <source>
        <strain evidence="1">MO-923</strain>
    </source>
</reference>
<dbReference type="EMBL" id="BPWL01000007">
    <property type="protein sequence ID" value="GJJ11761.1"/>
    <property type="molecule type" value="Genomic_DNA"/>
</dbReference>
<accession>A0AAV5AAV0</accession>
<comment type="caution">
    <text evidence="1">The sequence shown here is derived from an EMBL/GenBank/DDBJ whole genome shotgun (WGS) entry which is preliminary data.</text>
</comment>
<proteinExistence type="predicted"/>
<protein>
    <submittedName>
        <fullName evidence="1">Uncharacterized protein</fullName>
    </submittedName>
</protein>
<dbReference type="Proteomes" id="UP001050691">
    <property type="component" value="Unassembled WGS sequence"/>
</dbReference>
<evidence type="ECO:0000313" key="2">
    <source>
        <dbReference type="Proteomes" id="UP001050691"/>
    </source>
</evidence>